<feature type="compositionally biased region" description="Polar residues" evidence="1">
    <location>
        <begin position="200"/>
        <end position="211"/>
    </location>
</feature>
<organism evidence="2 3">
    <name type="scientific">Streptomyces griseoloalbus</name>
    <dbReference type="NCBI Taxonomy" id="67303"/>
    <lineage>
        <taxon>Bacteria</taxon>
        <taxon>Bacillati</taxon>
        <taxon>Actinomycetota</taxon>
        <taxon>Actinomycetes</taxon>
        <taxon>Kitasatosporales</taxon>
        <taxon>Streptomycetaceae</taxon>
        <taxon>Streptomyces</taxon>
    </lineage>
</organism>
<name>A0A7W8F844_9ACTN</name>
<evidence type="ECO:0000313" key="2">
    <source>
        <dbReference type="EMBL" id="MBB5125657.1"/>
    </source>
</evidence>
<feature type="region of interest" description="Disordered" evidence="1">
    <location>
        <begin position="199"/>
        <end position="226"/>
    </location>
</feature>
<protein>
    <submittedName>
        <fullName evidence="2">Uncharacterized protein</fullName>
    </submittedName>
</protein>
<keyword evidence="3" id="KW-1185">Reference proteome</keyword>
<accession>A0A7W8F844</accession>
<feature type="compositionally biased region" description="Basic and acidic residues" evidence="1">
    <location>
        <begin position="212"/>
        <end position="226"/>
    </location>
</feature>
<evidence type="ECO:0000313" key="3">
    <source>
        <dbReference type="Proteomes" id="UP000568022"/>
    </source>
</evidence>
<proteinExistence type="predicted"/>
<dbReference type="EMBL" id="JACHJE010000005">
    <property type="protein sequence ID" value="MBB5125657.1"/>
    <property type="molecule type" value="Genomic_DNA"/>
</dbReference>
<reference evidence="2 3" key="1">
    <citation type="submission" date="2020-08" db="EMBL/GenBank/DDBJ databases">
        <title>Genomic Encyclopedia of Type Strains, Phase III (KMG-III): the genomes of soil and plant-associated and newly described type strains.</title>
        <authorList>
            <person name="Whitman W."/>
        </authorList>
    </citation>
    <scope>NUCLEOTIDE SEQUENCE [LARGE SCALE GENOMIC DNA]</scope>
    <source>
        <strain evidence="2 3">CECT 3226</strain>
    </source>
</reference>
<feature type="region of interest" description="Disordered" evidence="1">
    <location>
        <begin position="1"/>
        <end position="20"/>
    </location>
</feature>
<dbReference type="Proteomes" id="UP000568022">
    <property type="component" value="Unassembled WGS sequence"/>
</dbReference>
<comment type="caution">
    <text evidence="2">The sequence shown here is derived from an EMBL/GenBank/DDBJ whole genome shotgun (WGS) entry which is preliminary data.</text>
</comment>
<sequence>MSESATEQKQEIEDVTTELSKETVKVPVELEPSVEQLTAVLQEAQAPETPPQAKDGIIGTAKNIAAALKTIKDSSVPAEVREELIGIVKQVTSVLDAASDPSVPPEEQSLIILTVQRSTTVLKLICDPATPQDLREHLINTVKQLNRVVLRRSHGGDMRGSSPVQGSLESEMTIGVALATISESETSGGDREGLAETAYEASSSLQATSDPRVSEEDRDREQKELDEKMDRLDEQLEETAAAQGLPDATPGKAAEVCANAVFKSVPEPKLIGGLTDLTPAKWDTEGVKDYWKSQESGNKILDVQAQLQNNKFDNAPFDVARLIPKLAEFVPADKLFGIVGTPGLHCLKSALQLDRQGVAAGTWVEKAQGMA</sequence>
<dbReference type="AlphaFoldDB" id="A0A7W8F844"/>
<gene>
    <name evidence="2" type="ORF">FHS32_002391</name>
</gene>
<evidence type="ECO:0000256" key="1">
    <source>
        <dbReference type="SAM" id="MobiDB-lite"/>
    </source>
</evidence>
<feature type="compositionally biased region" description="Basic and acidic residues" evidence="1">
    <location>
        <begin position="1"/>
        <end position="12"/>
    </location>
</feature>